<evidence type="ECO:0000313" key="2">
    <source>
        <dbReference type="EMBL" id="KAA6388931.1"/>
    </source>
</evidence>
<evidence type="ECO:0000256" key="1">
    <source>
        <dbReference type="SAM" id="MobiDB-lite"/>
    </source>
</evidence>
<reference evidence="2 3" key="1">
    <citation type="submission" date="2019-03" db="EMBL/GenBank/DDBJ databases">
        <title>Single cell metagenomics reveals metabolic interactions within the superorganism composed of flagellate Streblomastix strix and complex community of Bacteroidetes bacteria on its surface.</title>
        <authorList>
            <person name="Treitli S.C."/>
            <person name="Kolisko M."/>
            <person name="Husnik F."/>
            <person name="Keeling P."/>
            <person name="Hampl V."/>
        </authorList>
    </citation>
    <scope>NUCLEOTIDE SEQUENCE [LARGE SCALE GENOMIC DNA]</scope>
    <source>
        <strain evidence="2">ST1C</strain>
    </source>
</reference>
<dbReference type="EMBL" id="SNRW01003783">
    <property type="protein sequence ID" value="KAA6388931.1"/>
    <property type="molecule type" value="Genomic_DNA"/>
</dbReference>
<organism evidence="2 3">
    <name type="scientific">Streblomastix strix</name>
    <dbReference type="NCBI Taxonomy" id="222440"/>
    <lineage>
        <taxon>Eukaryota</taxon>
        <taxon>Metamonada</taxon>
        <taxon>Preaxostyla</taxon>
        <taxon>Oxymonadida</taxon>
        <taxon>Streblomastigidae</taxon>
        <taxon>Streblomastix</taxon>
    </lineage>
</organism>
<feature type="region of interest" description="Disordered" evidence="1">
    <location>
        <begin position="212"/>
        <end position="234"/>
    </location>
</feature>
<sequence>MHDVERIISNDAYNMELTCICISKFALGCQAQRFSRCSNNNSIKLFGSYGAVTHIYRHTLRFIRCHNLSISTVAQPVTHYCIKHCSRIQYSNIILCFYGPSDAAALKIKHYGPSGAIAQRQLFRSIRQSYIYRIVAKQYICKRVEEINITEIKQLQTDSNYNKCVLMSPKLGPYHEIIEEQMIIQQQKNVCSDIEVEESVARIFQRKFRIDTPSPSAQPTATRGERDSFSPQQGFSTPHTFVRMGYIDADKRKHAERLRNFISLKDIDTQSTSAVTGKKLTYLTVEKGEIVSKICEIEGDIVSCMKVDVGEGLFPGRILSTLKQYIPHPFKENIFIKPEETIYAHDKKFLWYHPVDEKGANIKNHLSHKLMCCQTFANDMQCASNEYKTSTPRVIQERTIEFLKGLEHKCIPKMPKFSPSQVTKKIMTMEHVSMLFLVFFSCTQVAFRSINSDSFFNFVYAATELAQQNIHTSMKDLFPRKA</sequence>
<comment type="caution">
    <text evidence="2">The sequence shown here is derived from an EMBL/GenBank/DDBJ whole genome shotgun (WGS) entry which is preliminary data.</text>
</comment>
<dbReference type="AlphaFoldDB" id="A0A5J4W1Z7"/>
<accession>A0A5J4W1Z7</accession>
<gene>
    <name evidence="2" type="ORF">EZS28_015545</name>
</gene>
<name>A0A5J4W1Z7_9EUKA</name>
<evidence type="ECO:0000313" key="3">
    <source>
        <dbReference type="Proteomes" id="UP000324800"/>
    </source>
</evidence>
<proteinExistence type="predicted"/>
<dbReference type="Proteomes" id="UP000324800">
    <property type="component" value="Unassembled WGS sequence"/>
</dbReference>
<protein>
    <submittedName>
        <fullName evidence="2">Uncharacterized protein</fullName>
    </submittedName>
</protein>